<comment type="function">
    <text evidence="6">Calsequestrin is a high-capacity, moderate affinity, calcium-binding protein and thus acts as an internal calcium store in muscle.</text>
</comment>
<comment type="subcellular location">
    <subcellularLocation>
        <location evidence="1">Sarcoplasmic reticulum lumen</location>
    </subcellularLocation>
</comment>
<organism evidence="8 9">
    <name type="scientific">Trogon melanurus</name>
    <name type="common">Black-tailed trogon</name>
    <dbReference type="NCBI Taxonomy" id="56311"/>
    <lineage>
        <taxon>Eukaryota</taxon>
        <taxon>Metazoa</taxon>
        <taxon>Chordata</taxon>
        <taxon>Craniata</taxon>
        <taxon>Vertebrata</taxon>
        <taxon>Euteleostomi</taxon>
        <taxon>Archelosauria</taxon>
        <taxon>Archosauria</taxon>
        <taxon>Dinosauria</taxon>
        <taxon>Saurischia</taxon>
        <taxon>Theropoda</taxon>
        <taxon>Coelurosauria</taxon>
        <taxon>Aves</taxon>
        <taxon>Neognathae</taxon>
        <taxon>Neoaves</taxon>
        <taxon>Telluraves</taxon>
        <taxon>Coraciimorphae</taxon>
        <taxon>Trogoniformes</taxon>
        <taxon>Trogonidae</taxon>
        <taxon>Trogon</taxon>
    </lineage>
</organism>
<dbReference type="InterPro" id="IPR001393">
    <property type="entry name" value="Calsequestrin"/>
</dbReference>
<keyword evidence="5" id="KW-0514">Muscle protein</keyword>
<dbReference type="PRINTS" id="PR00312">
    <property type="entry name" value="CALSEQUESTRN"/>
</dbReference>
<evidence type="ECO:0000256" key="5">
    <source>
        <dbReference type="ARBA" id="ARBA00023179"/>
    </source>
</evidence>
<feature type="non-terminal residue" evidence="8">
    <location>
        <position position="360"/>
    </location>
</feature>
<evidence type="ECO:0000256" key="6">
    <source>
        <dbReference type="RuleBase" id="RU000648"/>
    </source>
</evidence>
<evidence type="ECO:0000256" key="3">
    <source>
        <dbReference type="ARBA" id="ARBA00022837"/>
    </source>
</evidence>
<keyword evidence="3 6" id="KW-0106">Calcium</keyword>
<gene>
    <name evidence="8" type="primary">Casq1</name>
    <name evidence="8" type="ORF">TROMEL_R14930</name>
</gene>
<dbReference type="GO" id="GO:0005509">
    <property type="term" value="F:calcium ion binding"/>
    <property type="evidence" value="ECO:0007669"/>
    <property type="project" value="InterPro"/>
</dbReference>
<dbReference type="AlphaFoldDB" id="A0A7L0EXR9"/>
<comment type="caution">
    <text evidence="8">The sequence shown here is derived from an EMBL/GenBank/DDBJ whole genome shotgun (WGS) entry which is preliminary data.</text>
</comment>
<accession>A0A7L0EXR9</accession>
<keyword evidence="4" id="KW-0703">Sarcoplasmic reticulum</keyword>
<dbReference type="FunFam" id="3.40.30.10:FF:000031">
    <property type="entry name" value="Calsequestrin"/>
    <property type="match status" value="1"/>
</dbReference>
<dbReference type="GO" id="GO:0014809">
    <property type="term" value="P:regulation of skeletal muscle contraction by regulation of release of sequestered calcium ion"/>
    <property type="evidence" value="ECO:0007669"/>
    <property type="project" value="TreeGrafter"/>
</dbReference>
<reference evidence="8 9" key="1">
    <citation type="submission" date="2019-09" db="EMBL/GenBank/DDBJ databases">
        <title>Bird 10,000 Genomes (B10K) Project - Family phase.</title>
        <authorList>
            <person name="Zhang G."/>
        </authorList>
    </citation>
    <scope>NUCLEOTIDE SEQUENCE [LARGE SCALE GENOMIC DNA]</scope>
    <source>
        <strain evidence="8">B10K-DU-007-40</strain>
        <tissue evidence="8">Mixed tissue sample</tissue>
    </source>
</reference>
<comment type="similarity">
    <text evidence="2 6">Belongs to the calsequestrin family.</text>
</comment>
<feature type="region of interest" description="Disordered" evidence="7">
    <location>
        <begin position="340"/>
        <end position="360"/>
    </location>
</feature>
<evidence type="ECO:0000256" key="1">
    <source>
        <dbReference type="ARBA" id="ARBA00004564"/>
    </source>
</evidence>
<dbReference type="GO" id="GO:0033018">
    <property type="term" value="C:sarcoplasmic reticulum lumen"/>
    <property type="evidence" value="ECO:0007669"/>
    <property type="project" value="UniProtKB-SubCell"/>
</dbReference>
<dbReference type="EMBL" id="VXAG01003814">
    <property type="protein sequence ID" value="NXJ86962.1"/>
    <property type="molecule type" value="Genomic_DNA"/>
</dbReference>
<evidence type="ECO:0000256" key="4">
    <source>
        <dbReference type="ARBA" id="ARBA00022951"/>
    </source>
</evidence>
<dbReference type="InterPro" id="IPR036249">
    <property type="entry name" value="Thioredoxin-like_sf"/>
</dbReference>
<proteinExistence type="inferred from homology"/>
<evidence type="ECO:0000256" key="7">
    <source>
        <dbReference type="SAM" id="MobiDB-lite"/>
    </source>
</evidence>
<dbReference type="SUPFAM" id="SSF52833">
    <property type="entry name" value="Thioredoxin-like"/>
    <property type="match status" value="3"/>
</dbReference>
<evidence type="ECO:0000313" key="9">
    <source>
        <dbReference type="Proteomes" id="UP000550660"/>
    </source>
</evidence>
<protein>
    <recommendedName>
        <fullName evidence="6">Calsequestrin</fullName>
    </recommendedName>
</protein>
<dbReference type="Proteomes" id="UP000550660">
    <property type="component" value="Unassembled WGS sequence"/>
</dbReference>
<dbReference type="PANTHER" id="PTHR10033:SF14">
    <property type="entry name" value="CALSEQUESTRIN-1"/>
    <property type="match status" value="1"/>
</dbReference>
<keyword evidence="9" id="KW-1185">Reference proteome</keyword>
<dbReference type="PANTHER" id="PTHR10033">
    <property type="entry name" value="CALSEQUESTRIN"/>
    <property type="match status" value="1"/>
</dbReference>
<dbReference type="OrthoDB" id="10038131at2759"/>
<dbReference type="GO" id="GO:0030018">
    <property type="term" value="C:Z disc"/>
    <property type="evidence" value="ECO:0007669"/>
    <property type="project" value="TreeGrafter"/>
</dbReference>
<feature type="non-terminal residue" evidence="8">
    <location>
        <position position="1"/>
    </location>
</feature>
<name>A0A7L0EXR9_TROML</name>
<evidence type="ECO:0000256" key="2">
    <source>
        <dbReference type="ARBA" id="ARBA00010987"/>
    </source>
</evidence>
<dbReference type="Gene3D" id="3.40.30.10">
    <property type="entry name" value="Glutaredoxin"/>
    <property type="match status" value="3"/>
</dbReference>
<sequence length="360" mass="40766">GAAGQGLDFPIPDGRARVVPVTPQNHREMLQRFPVLALLDRRPRPGPPRAQEQVLELAAQVLEDKGVGFGIVDAEKDADMAKKLGLKEEGSIYVFKGDKVTKYDGELAADTLVEFLLDVLEDPVEFIEGDHELRAFENIEDDPKLIGYFKDRDSEYFQAFEAAAAGFHPYVSFFATFDSKVVAKKLDLRLNEIEFYEPFMEEPLTILWASSREEIVAFLEEHRRTTLRKLKPESTYETWVRAGGDGAPHPHMSPPDGFEFLDILKDVARDNNNPDLSILWIDPDDFPLLIPYWEKTFHIDLSRPRIGVVNVTDTTSVWMELGDEDLPGPDEVQEWLEAVLEGAGDTPDHHSEDEEDDDDD</sequence>
<dbReference type="FunFam" id="3.40.30.10:FF:000047">
    <property type="entry name" value="Calsequestrin"/>
    <property type="match status" value="1"/>
</dbReference>
<evidence type="ECO:0000313" key="8">
    <source>
        <dbReference type="EMBL" id="NXJ86962.1"/>
    </source>
</evidence>
<dbReference type="Pfam" id="PF01216">
    <property type="entry name" value="Calsequestrin"/>
    <property type="match status" value="1"/>
</dbReference>